<name>A0A2H5BNL5_9CAUD</name>
<accession>A0A2H5BNL5</accession>
<sequence>MKIPLITPLYPIESTTPSFVIKSQVGEIQFNADGLEFKGEVKESARAFAREVEALLNSSQQRLITEANALAGELGYEGTASSINDVADLLNFIRKLKTQEAKGGTN</sequence>
<proteinExistence type="predicted"/>
<reference evidence="2" key="1">
    <citation type="submission" date="2017-11" db="EMBL/GenBank/DDBJ databases">
        <title>Complete Genome of Klebsiella pneumoniae Myophage May.</title>
        <authorList>
            <person name="Nguyen K."/>
            <person name="Bonasera R."/>
            <person name="Gill J.J."/>
            <person name="Liu M."/>
        </authorList>
    </citation>
    <scope>NUCLEOTIDE SEQUENCE [LARGE SCALE GENOMIC DNA]</scope>
</reference>
<protein>
    <submittedName>
        <fullName evidence="1">Uncharacterized protein</fullName>
    </submittedName>
</protein>
<reference evidence="1 2" key="2">
    <citation type="journal article" date="2019" name="Microbiol. Resour. Announc.">
        <title>Complete Genome Sequence of Klebsiella pneumoniae Myophage May.</title>
        <authorList>
            <person name="Nguyen K.T."/>
            <person name="Bonasera R."/>
            <person name="Benson G."/>
            <person name="Hernandez-Morales A.C."/>
            <person name="Gill J.J."/>
            <person name="Liu M."/>
        </authorList>
    </citation>
    <scope>NUCLEOTIDE SEQUENCE [LARGE SCALE GENOMIC DNA]</scope>
</reference>
<organism evidence="1 2">
    <name type="scientific">Klebsiella phage May</name>
    <dbReference type="NCBI Taxonomy" id="2054272"/>
    <lineage>
        <taxon>Viruses</taxon>
        <taxon>Duplodnaviria</taxon>
        <taxon>Heunggongvirae</taxon>
        <taxon>Uroviricota</taxon>
        <taxon>Caudoviricetes</taxon>
        <taxon>Pantevenvirales</taxon>
        <taxon>Ackermannviridae</taxon>
        <taxon>Taipeivirus</taxon>
        <taxon>Taipeivirus may</taxon>
    </lineage>
</organism>
<dbReference type="Proteomes" id="UP000241345">
    <property type="component" value="Segment"/>
</dbReference>
<gene>
    <name evidence="1" type="ORF">CPT_May_006</name>
</gene>
<evidence type="ECO:0000313" key="2">
    <source>
        <dbReference type="Proteomes" id="UP000241345"/>
    </source>
</evidence>
<dbReference type="EMBL" id="MG428991">
    <property type="protein sequence ID" value="AUG87927.1"/>
    <property type="molecule type" value="Genomic_DNA"/>
</dbReference>
<evidence type="ECO:0000313" key="1">
    <source>
        <dbReference type="EMBL" id="AUG87927.1"/>
    </source>
</evidence>
<keyword evidence="2" id="KW-1185">Reference proteome</keyword>